<evidence type="ECO:0000256" key="5">
    <source>
        <dbReference type="PROSITE-ProRule" id="PRU10015"/>
    </source>
</evidence>
<dbReference type="OrthoDB" id="9804590at2"/>
<feature type="active site" evidence="5">
    <location>
        <position position="396"/>
    </location>
</feature>
<dbReference type="SUPFAM" id="SSF50249">
    <property type="entry name" value="Nucleic acid-binding proteins"/>
    <property type="match status" value="1"/>
</dbReference>
<dbReference type="InterPro" id="IPR012340">
    <property type="entry name" value="NA-bd_OB-fold"/>
</dbReference>
<dbReference type="GO" id="GO:0070041">
    <property type="term" value="F:rRNA (uridine-C5-)-methyltransferase activity"/>
    <property type="evidence" value="ECO:0007669"/>
    <property type="project" value="TreeGrafter"/>
</dbReference>
<organism evidence="8 9">
    <name type="scientific">Bifidobacterium vespertilionis</name>
    <dbReference type="NCBI Taxonomy" id="2562524"/>
    <lineage>
        <taxon>Bacteria</taxon>
        <taxon>Bacillati</taxon>
        <taxon>Actinomycetota</taxon>
        <taxon>Actinomycetes</taxon>
        <taxon>Bifidobacteriales</taxon>
        <taxon>Bifidobacteriaceae</taxon>
        <taxon>Bifidobacterium</taxon>
    </lineage>
</organism>
<evidence type="ECO:0000313" key="10">
    <source>
        <dbReference type="Proteomes" id="UP000374630"/>
    </source>
</evidence>
<dbReference type="SUPFAM" id="SSF53335">
    <property type="entry name" value="S-adenosyl-L-methionine-dependent methyltransferases"/>
    <property type="match status" value="1"/>
</dbReference>
<dbReference type="RefSeq" id="WP_150353687.1">
    <property type="nucleotide sequence ID" value="NZ_RZNZ01000009.1"/>
</dbReference>
<dbReference type="InterPro" id="IPR029063">
    <property type="entry name" value="SAM-dependent_MTases_sf"/>
</dbReference>
<dbReference type="InterPro" id="IPR030390">
    <property type="entry name" value="MeTrfase_TrmA_AS"/>
</dbReference>
<dbReference type="PROSITE" id="PS51687">
    <property type="entry name" value="SAM_MT_RNA_M5U"/>
    <property type="match status" value="1"/>
</dbReference>
<evidence type="ECO:0000256" key="3">
    <source>
        <dbReference type="ARBA" id="ARBA00022691"/>
    </source>
</evidence>
<feature type="binding site" evidence="4">
    <location>
        <position position="369"/>
    </location>
    <ligand>
        <name>S-adenosyl-L-methionine</name>
        <dbReference type="ChEBI" id="CHEBI:59789"/>
    </ligand>
</feature>
<gene>
    <name evidence="8" type="ORF">EM848_04180</name>
    <name evidence="7" type="ORF">EMO90_07400</name>
</gene>
<dbReference type="Gene3D" id="2.40.50.140">
    <property type="entry name" value="Nucleic acid-binding proteins"/>
    <property type="match status" value="1"/>
</dbReference>
<keyword evidence="3 4" id="KW-0949">S-adenosyl-L-methionine</keyword>
<keyword evidence="10" id="KW-1185">Reference proteome</keyword>
<evidence type="ECO:0000256" key="2">
    <source>
        <dbReference type="ARBA" id="ARBA00022679"/>
    </source>
</evidence>
<keyword evidence="1 4" id="KW-0489">Methyltransferase</keyword>
<dbReference type="PROSITE" id="PS50926">
    <property type="entry name" value="TRAM"/>
    <property type="match status" value="1"/>
</dbReference>
<reference evidence="9 10" key="1">
    <citation type="journal article" date="2019" name="Syst. Appl. Microbiol.">
        <title>Characterization of Bifidobacterium species in feaces of the Egyptian fruit bat: Description of B. vespertilionis sp. nov. and B. rousetti sp. nov.</title>
        <authorList>
            <person name="Modesto M."/>
            <person name="Satti M."/>
            <person name="Watanabe K."/>
            <person name="Puglisi E."/>
            <person name="Morelli L."/>
            <person name="Huang C.-H."/>
            <person name="Liou J.-S."/>
            <person name="Miyashita M."/>
            <person name="Tamura T."/>
            <person name="Saito S."/>
            <person name="Mori K."/>
            <person name="Huang L."/>
            <person name="Sciavilla P."/>
            <person name="Sandri C."/>
            <person name="Spiezio C."/>
            <person name="Vitali F."/>
            <person name="Cavalieri D."/>
            <person name="Perpetuini G."/>
            <person name="Tofalo R."/>
            <person name="Bonetti A."/>
            <person name="Arita M."/>
            <person name="Mattarelli P."/>
        </authorList>
    </citation>
    <scope>NUCLEOTIDE SEQUENCE [LARGE SCALE GENOMIC DNA]</scope>
    <source>
        <strain evidence="7 10">RST16</strain>
        <strain evidence="8 9">RST8</strain>
    </source>
</reference>
<keyword evidence="2 4" id="KW-0808">Transferase</keyword>
<evidence type="ECO:0000259" key="6">
    <source>
        <dbReference type="PROSITE" id="PS50926"/>
    </source>
</evidence>
<comment type="similarity">
    <text evidence="4">Belongs to the class I-like SAM-binding methyltransferase superfamily. RNA M5U methyltransferase family.</text>
</comment>
<dbReference type="AlphaFoldDB" id="A0A5J5DUR1"/>
<feature type="active site" description="Nucleophile" evidence="4">
    <location>
        <position position="396"/>
    </location>
</feature>
<feature type="binding site" evidence="4">
    <location>
        <position position="264"/>
    </location>
    <ligand>
        <name>S-adenosyl-L-methionine</name>
        <dbReference type="ChEBI" id="CHEBI:59789"/>
    </ligand>
</feature>
<dbReference type="Gene3D" id="2.40.50.1070">
    <property type="match status" value="1"/>
</dbReference>
<dbReference type="GO" id="GO:0070475">
    <property type="term" value="P:rRNA base methylation"/>
    <property type="evidence" value="ECO:0007669"/>
    <property type="project" value="TreeGrafter"/>
</dbReference>
<evidence type="ECO:0000256" key="4">
    <source>
        <dbReference type="PROSITE-ProRule" id="PRU01024"/>
    </source>
</evidence>
<feature type="binding site" evidence="4">
    <location>
        <position position="297"/>
    </location>
    <ligand>
        <name>S-adenosyl-L-methionine</name>
        <dbReference type="ChEBI" id="CHEBI:59789"/>
    </ligand>
</feature>
<dbReference type="Proteomes" id="UP000374630">
    <property type="component" value="Unassembled WGS sequence"/>
</dbReference>
<evidence type="ECO:0000313" key="9">
    <source>
        <dbReference type="Proteomes" id="UP000345527"/>
    </source>
</evidence>
<accession>A0A5J5DUR1</accession>
<dbReference type="EMBL" id="RZOA01000006">
    <property type="protein sequence ID" value="KAA8823744.1"/>
    <property type="molecule type" value="Genomic_DNA"/>
</dbReference>
<dbReference type="InterPro" id="IPR002792">
    <property type="entry name" value="TRAM_dom"/>
</dbReference>
<dbReference type="Pfam" id="PF01938">
    <property type="entry name" value="TRAM"/>
    <property type="match status" value="1"/>
</dbReference>
<dbReference type="PROSITE" id="PS01230">
    <property type="entry name" value="TRMA_1"/>
    <property type="match status" value="1"/>
</dbReference>
<dbReference type="EMBL" id="RZNZ01000009">
    <property type="protein sequence ID" value="KAA8820024.1"/>
    <property type="molecule type" value="Genomic_DNA"/>
</dbReference>
<dbReference type="PANTHER" id="PTHR11061">
    <property type="entry name" value="RNA M5U METHYLTRANSFERASE"/>
    <property type="match status" value="1"/>
</dbReference>
<comment type="caution">
    <text evidence="8">The sequence shown here is derived from an EMBL/GenBank/DDBJ whole genome shotgun (WGS) entry which is preliminary data.</text>
</comment>
<dbReference type="Pfam" id="PF05958">
    <property type="entry name" value="tRNA_U5-meth_tr"/>
    <property type="match status" value="1"/>
</dbReference>
<evidence type="ECO:0000256" key="1">
    <source>
        <dbReference type="ARBA" id="ARBA00022603"/>
    </source>
</evidence>
<name>A0A5J5DUR1_9BIFI</name>
<dbReference type="PANTHER" id="PTHR11061:SF30">
    <property type="entry name" value="TRNA (URACIL(54)-C(5))-METHYLTRANSFERASE"/>
    <property type="match status" value="1"/>
</dbReference>
<feature type="domain" description="TRAM" evidence="6">
    <location>
        <begin position="1"/>
        <end position="57"/>
    </location>
</feature>
<dbReference type="InterPro" id="IPR010280">
    <property type="entry name" value="U5_MeTrfase_fam"/>
</dbReference>
<dbReference type="CDD" id="cd02440">
    <property type="entry name" value="AdoMet_MTases"/>
    <property type="match status" value="1"/>
</dbReference>
<evidence type="ECO:0000313" key="8">
    <source>
        <dbReference type="EMBL" id="KAA8823744.1"/>
    </source>
</evidence>
<dbReference type="Proteomes" id="UP000345527">
    <property type="component" value="Unassembled WGS sequence"/>
</dbReference>
<dbReference type="Gene3D" id="3.40.50.150">
    <property type="entry name" value="Vaccinia Virus protein VP39"/>
    <property type="match status" value="1"/>
</dbReference>
<protein>
    <submittedName>
        <fullName evidence="8">Class I SAM-dependent RNA methyltransferase</fullName>
    </submittedName>
</protein>
<evidence type="ECO:0000313" key="7">
    <source>
        <dbReference type="EMBL" id="KAA8820024.1"/>
    </source>
</evidence>
<feature type="binding site" evidence="4">
    <location>
        <position position="321"/>
    </location>
    <ligand>
        <name>S-adenosyl-L-methionine</name>
        <dbReference type="ChEBI" id="CHEBI:59789"/>
    </ligand>
</feature>
<sequence>MEAEVRIERYADQGRCVAHIDGRVVFVRFALPGELVRIELDEPHDRDDRFWTAEVTEVLEPSPDRVEPAWPLAGPLAMDGGVGGADLVHVSLEGQLKWKATTIGEQMRRLGHVDVGEVTVERMPGDEAEPNGLGGLHWRTRIELIADEEGYASMRRRGSHTRVRLDGMPLATNRLLDVADREHVWDGGFTPGAQIRIAAPEPRLGDGDSGAGRTGADDANAADDGNFAVLVGGEIVSGVADLTERMSVEGHDFAYSVASSGFWQIHRMAPMRLPAHVMSLVHEVLGSRESAVLWDLYSGSGLFSLPMAALAAPRTRMLTVEGAPEAVHHARRNLREAGLDNVDARCGDVAATLRNVPHDLSRPDMVVLDPPRAGARAKVCRQIAESGAPAVAYIACDPTSLARDTATFASLGYEVAFIRAFDIYPMTHHVETIALFSRTRKA</sequence>
<proteinExistence type="inferred from homology"/>